<sequence length="422" mass="47887">MDISSALKVLRNSTTEALGSHHQEILLTLTEIGQRLKPVTLSVIQDEQTLVGSEYSASIPNDSDQSSYGGVSESESSVESHRETLASDRPTTLGRLENDVNPESHNSMDSENLPGSTCTSKSPPAQDWPVKLLAASIRDCPWLRSFLEKEPSEILKRKRSQMTDKRIRDIRFVEGTRCPKNEDKIFRGLAQRSLGLQFTRLQYEAQTKTRVDELCESICSADPEIRARIRKRTGFITRHLHRFKFAPEERGTLLRGINGGVKQLVVETLLQKRLEEAGRSNQSVAISAITALSIFAFGHLNFEDIPRFIDLIFLESSKTELPLNSVTTMPDHPRTEPFHILDIIASLSPFFSKFQDSYDRDVRSEEPSDLEQRSEMHKPKKLSPSKKNQIRMSVTWLHTTRRHTLQDLAALQLEMHYSAHLV</sequence>
<evidence type="ECO:0000256" key="1">
    <source>
        <dbReference type="SAM" id="MobiDB-lite"/>
    </source>
</evidence>
<dbReference type="RefSeq" id="XP_033429025.1">
    <property type="nucleotide sequence ID" value="XM_033567030.1"/>
</dbReference>
<dbReference type="Proteomes" id="UP000324241">
    <property type="component" value="Unassembled WGS sequence"/>
</dbReference>
<dbReference type="OrthoDB" id="4414647at2759"/>
<feature type="region of interest" description="Disordered" evidence="1">
    <location>
        <begin position="362"/>
        <end position="387"/>
    </location>
</feature>
<protein>
    <submittedName>
        <fullName evidence="2">Uncharacterized protein</fullName>
    </submittedName>
</protein>
<dbReference type="GeneID" id="54325037"/>
<dbReference type="AlphaFoldDB" id="A0A5M9MWB9"/>
<evidence type="ECO:0000313" key="3">
    <source>
        <dbReference type="Proteomes" id="UP000324241"/>
    </source>
</evidence>
<feature type="compositionally biased region" description="Basic and acidic residues" evidence="1">
    <location>
        <begin position="362"/>
        <end position="377"/>
    </location>
</feature>
<proteinExistence type="predicted"/>
<reference evidence="2 3" key="1">
    <citation type="submission" date="2019-08" db="EMBL/GenBank/DDBJ databases">
        <title>The genome sequence of a newly discovered highly antifungal drug resistant Aspergillus species, Aspergillus tanneri NIH 1004.</title>
        <authorList>
            <person name="Mounaud S."/>
            <person name="Singh I."/>
            <person name="Joardar V."/>
            <person name="Pakala S."/>
            <person name="Pakala S."/>
            <person name="Venepally P."/>
            <person name="Chung J.K."/>
            <person name="Losada L."/>
            <person name="Nierman W.C."/>
        </authorList>
    </citation>
    <scope>NUCLEOTIDE SEQUENCE [LARGE SCALE GENOMIC DNA]</scope>
    <source>
        <strain evidence="2 3">NIH1004</strain>
    </source>
</reference>
<dbReference type="EMBL" id="QUQM01000001">
    <property type="protein sequence ID" value="KAA8649664.1"/>
    <property type="molecule type" value="Genomic_DNA"/>
</dbReference>
<accession>A0A5M9MWB9</accession>
<organism evidence="2 3">
    <name type="scientific">Aspergillus tanneri</name>
    <dbReference type="NCBI Taxonomy" id="1220188"/>
    <lineage>
        <taxon>Eukaryota</taxon>
        <taxon>Fungi</taxon>
        <taxon>Dikarya</taxon>
        <taxon>Ascomycota</taxon>
        <taxon>Pezizomycotina</taxon>
        <taxon>Eurotiomycetes</taxon>
        <taxon>Eurotiomycetidae</taxon>
        <taxon>Eurotiales</taxon>
        <taxon>Aspergillaceae</taxon>
        <taxon>Aspergillus</taxon>
        <taxon>Aspergillus subgen. Circumdati</taxon>
    </lineage>
</organism>
<feature type="compositionally biased region" description="Low complexity" evidence="1">
    <location>
        <begin position="66"/>
        <end position="77"/>
    </location>
</feature>
<comment type="caution">
    <text evidence="2">The sequence shown here is derived from an EMBL/GenBank/DDBJ whole genome shotgun (WGS) entry which is preliminary data.</text>
</comment>
<evidence type="ECO:0000313" key="2">
    <source>
        <dbReference type="EMBL" id="KAA8649664.1"/>
    </source>
</evidence>
<feature type="compositionally biased region" description="Polar residues" evidence="1">
    <location>
        <begin position="101"/>
        <end position="123"/>
    </location>
</feature>
<name>A0A5M9MWB9_9EURO</name>
<feature type="compositionally biased region" description="Polar residues" evidence="1">
    <location>
        <begin position="55"/>
        <end position="65"/>
    </location>
</feature>
<feature type="region of interest" description="Disordered" evidence="1">
    <location>
        <begin position="55"/>
        <end position="125"/>
    </location>
</feature>
<gene>
    <name evidence="2" type="ORF">ATNIH1004_002335</name>
</gene>